<organism evidence="2 3">
    <name type="scientific">Erpetoichthys calabaricus</name>
    <name type="common">Rope fish</name>
    <name type="synonym">Calamoichthys calabaricus</name>
    <dbReference type="NCBI Taxonomy" id="27687"/>
    <lineage>
        <taxon>Eukaryota</taxon>
        <taxon>Metazoa</taxon>
        <taxon>Chordata</taxon>
        <taxon>Craniata</taxon>
        <taxon>Vertebrata</taxon>
        <taxon>Euteleostomi</taxon>
        <taxon>Actinopterygii</taxon>
        <taxon>Polypteriformes</taxon>
        <taxon>Polypteridae</taxon>
        <taxon>Erpetoichthys</taxon>
    </lineage>
</organism>
<keyword evidence="3" id="KW-1185">Reference proteome</keyword>
<protein>
    <recommendedName>
        <fullName evidence="4">HMG domain-containing protein</fullName>
    </recommendedName>
</protein>
<dbReference type="Ensembl" id="ENSECRT00000017283.1">
    <property type="protein sequence ID" value="ENSECRP00000016973.1"/>
    <property type="gene ID" value="ENSECRG00000011269.1"/>
</dbReference>
<dbReference type="GeneTree" id="ENSGT00390000006983"/>
<dbReference type="PANTHER" id="PTHR17609:SF3">
    <property type="entry name" value="SAP DOMAIN-CONTAINING PROTEIN"/>
    <property type="match status" value="1"/>
</dbReference>
<evidence type="ECO:0000313" key="2">
    <source>
        <dbReference type="Ensembl" id="ENSECRP00000016973.1"/>
    </source>
</evidence>
<reference evidence="2" key="2">
    <citation type="submission" date="2025-08" db="UniProtKB">
        <authorList>
            <consortium name="Ensembl"/>
        </authorList>
    </citation>
    <scope>IDENTIFICATION</scope>
</reference>
<accession>A0A8C4XA75</accession>
<evidence type="ECO:0008006" key="4">
    <source>
        <dbReference type="Google" id="ProtNLM"/>
    </source>
</evidence>
<evidence type="ECO:0000256" key="1">
    <source>
        <dbReference type="SAM" id="MobiDB-lite"/>
    </source>
</evidence>
<feature type="region of interest" description="Disordered" evidence="1">
    <location>
        <begin position="836"/>
        <end position="859"/>
    </location>
</feature>
<evidence type="ECO:0000313" key="3">
    <source>
        <dbReference type="Proteomes" id="UP000694620"/>
    </source>
</evidence>
<feature type="compositionally biased region" description="Low complexity" evidence="1">
    <location>
        <begin position="842"/>
        <end position="859"/>
    </location>
</feature>
<dbReference type="PANTHER" id="PTHR17609">
    <property type="entry name" value="HMG DOMAIN-CONTAINING PROTEIN 3"/>
    <property type="match status" value="1"/>
</dbReference>
<feature type="region of interest" description="Disordered" evidence="1">
    <location>
        <begin position="76"/>
        <end position="104"/>
    </location>
</feature>
<dbReference type="InterPro" id="IPR039598">
    <property type="entry name" value="HMGXB3"/>
</dbReference>
<proteinExistence type="predicted"/>
<dbReference type="AlphaFoldDB" id="A0A8C4XA75"/>
<reference evidence="2" key="1">
    <citation type="submission" date="2021-06" db="EMBL/GenBank/DDBJ databases">
        <authorList>
            <consortium name="Wellcome Sanger Institute Data Sharing"/>
        </authorList>
    </citation>
    <scope>NUCLEOTIDE SEQUENCE [LARGE SCALE GENOMIC DNA]</scope>
</reference>
<dbReference type="Proteomes" id="UP000694620">
    <property type="component" value="Chromosome 14"/>
</dbReference>
<sequence>IKYHNMYKCPLCKKKGDYSIMQSHLQSFTIYRCNTGCVTSGHFHCCLCLKVIVKRQRFLTHLQKCQKLVTPMPTRETAPAVPARETAPTVPERDSAPTIPAAPTRENIPTAPVTSFRGSQILQHAKQKKIFCSFCNLRLYKKNLKLHIKRQRSSTNIEINEYNRLPSVCIDSRRGIFAVAKTSTGPRHPIYVQKCTWGAKHVVICELEKCKRASEFSQRSGFMGFECFHLRSLAFSPVTAMPDITLQEEVLTRMIQAKRFGKETMKTCLHQISLGEEKSQIYLSVFEPRISFRSRLGRVMVHYNKKWNTWHCASCKPVSSCIHKAISKWHLFQTRPEHFKKVKTIGNDVFDFVTIYSGSYDSEQQSCDVCYPPRGHLLVRLVQYIQRNKTIPDVLPWEVCATPKMGDFPMHLIPYETFCAHCPGKVPLSDPIPITHKGKVIMFSGIVTGLSYYVVNSFLSNIHTAVERVISSLEKTNEVPYPSHNAILHAYLHFEALMSHDYNFSCVHCGHHPPIVIMDLHKKGVFKMAASDVKEPPLDFKEEVDMEDYWKSVEREILGRGFVKCKLMTFLLVNSCGWAVIICPCGVVYSVKFNIRAESPRDYADMLLSWMHIPNVVVYDFARGLVNHCKLREPEKPLFNPNEGRLAEATCDNIEMTVKENLKINLPWLNAKKVTPDSNGHPVTGSAEHYALYDTFHQYNTKDEKNVLRRISLVPELQGWINSQRAEQLFAEMRKNNYFLNMLSPSAHVFLMRSIIHQHNQKALAELRKICPGSKITFDSTGKAVLGIYLSICYVMFKNIVLKCLLFYWKKLFCSSASSFFSSFSSTSISCSSSNHIPSAFSKSPRNISSSLSSRCSRI</sequence>
<reference evidence="2" key="3">
    <citation type="submission" date="2025-09" db="UniProtKB">
        <authorList>
            <consortium name="Ensembl"/>
        </authorList>
    </citation>
    <scope>IDENTIFICATION</scope>
</reference>
<name>A0A8C4XA75_ERPCA</name>